<name>A0ABW2HJ63_9ACTN</name>
<evidence type="ECO:0000313" key="2">
    <source>
        <dbReference type="Proteomes" id="UP001596548"/>
    </source>
</evidence>
<accession>A0ABW2HJ63</accession>
<protein>
    <recommendedName>
        <fullName evidence="3">Arsenate reductase</fullName>
    </recommendedName>
</protein>
<proteinExistence type="predicted"/>
<dbReference type="RefSeq" id="WP_378964338.1">
    <property type="nucleotide sequence ID" value="NZ_JBHTBJ010000001.1"/>
</dbReference>
<gene>
    <name evidence="1" type="ORF">ACFQS1_02815</name>
</gene>
<dbReference type="EMBL" id="JBHTBJ010000001">
    <property type="protein sequence ID" value="MFC7272901.1"/>
    <property type="molecule type" value="Genomic_DNA"/>
</dbReference>
<organism evidence="1 2">
    <name type="scientific">Paractinoplanes rhizophilus</name>
    <dbReference type="NCBI Taxonomy" id="1416877"/>
    <lineage>
        <taxon>Bacteria</taxon>
        <taxon>Bacillati</taxon>
        <taxon>Actinomycetota</taxon>
        <taxon>Actinomycetes</taxon>
        <taxon>Micromonosporales</taxon>
        <taxon>Micromonosporaceae</taxon>
        <taxon>Paractinoplanes</taxon>
    </lineage>
</organism>
<keyword evidence="2" id="KW-1185">Reference proteome</keyword>
<sequence>MNLPDACTLPTAERPLRLAEFDDLFATSLRNQQRMSPTALRWELDPAAEATARDLTRRESECCSFFTFTFAPGPAMLRLDVAVPATQVEVLDALSERAAAGIRP</sequence>
<dbReference type="Proteomes" id="UP001596548">
    <property type="component" value="Unassembled WGS sequence"/>
</dbReference>
<comment type="caution">
    <text evidence="1">The sequence shown here is derived from an EMBL/GenBank/DDBJ whole genome shotgun (WGS) entry which is preliminary data.</text>
</comment>
<evidence type="ECO:0000313" key="1">
    <source>
        <dbReference type="EMBL" id="MFC7272901.1"/>
    </source>
</evidence>
<evidence type="ECO:0008006" key="3">
    <source>
        <dbReference type="Google" id="ProtNLM"/>
    </source>
</evidence>
<reference evidence="2" key="1">
    <citation type="journal article" date="2019" name="Int. J. Syst. Evol. Microbiol.">
        <title>The Global Catalogue of Microorganisms (GCM) 10K type strain sequencing project: providing services to taxonomists for standard genome sequencing and annotation.</title>
        <authorList>
            <consortium name="The Broad Institute Genomics Platform"/>
            <consortium name="The Broad Institute Genome Sequencing Center for Infectious Disease"/>
            <person name="Wu L."/>
            <person name="Ma J."/>
        </authorList>
    </citation>
    <scope>NUCLEOTIDE SEQUENCE [LARGE SCALE GENOMIC DNA]</scope>
    <source>
        <strain evidence="2">XZYJT-10</strain>
    </source>
</reference>